<dbReference type="PANTHER" id="PTHR35811:SF1">
    <property type="entry name" value="HTH OST-TYPE DOMAIN-CONTAINING PROTEIN"/>
    <property type="match status" value="1"/>
</dbReference>
<accession>A0A849CIH1</accession>
<evidence type="ECO:0000313" key="3">
    <source>
        <dbReference type="Proteomes" id="UP000586827"/>
    </source>
</evidence>
<dbReference type="AlphaFoldDB" id="A0A849CIH1"/>
<evidence type="ECO:0000259" key="1">
    <source>
        <dbReference type="Pfam" id="PF01936"/>
    </source>
</evidence>
<organism evidence="2 3">
    <name type="scientific">Nocardia uniformis</name>
    <dbReference type="NCBI Taxonomy" id="53432"/>
    <lineage>
        <taxon>Bacteria</taxon>
        <taxon>Bacillati</taxon>
        <taxon>Actinomycetota</taxon>
        <taxon>Actinomycetes</taxon>
        <taxon>Mycobacteriales</taxon>
        <taxon>Nocardiaceae</taxon>
        <taxon>Nocardia</taxon>
    </lineage>
</organism>
<sequence length="258" mass="27028">MLFDADNIAPAKAGAVLASVSQVGSLRIVRAYGDFFRTHLAGWRPAMIAHAILARQVTTVTPGKDTVDHAIVADAITLALTTDVTTVVIASSDSDFVDLALQLREIGCAVHGYGERKTSSAMVAACHRFVYLEDLPARSAVTPASVAVAAGNSAAKVTAKSKAAPVKAAKSGEASDGWAASVREVVAVLSTGGNGAELPKVCLRMHTQGITARLPEKARAKPGRFLATCGLFEVVKVKGQDGRSTHTYLRNKPTRPVR</sequence>
<dbReference type="EMBL" id="JABELX010000011">
    <property type="protein sequence ID" value="NNH73711.1"/>
    <property type="molecule type" value="Genomic_DNA"/>
</dbReference>
<gene>
    <name evidence="2" type="ORF">HLB23_28310</name>
</gene>
<proteinExistence type="predicted"/>
<comment type="caution">
    <text evidence="2">The sequence shown here is derived from an EMBL/GenBank/DDBJ whole genome shotgun (WGS) entry which is preliminary data.</text>
</comment>
<dbReference type="RefSeq" id="WP_169815070.1">
    <property type="nucleotide sequence ID" value="NZ_JABELX010000011.1"/>
</dbReference>
<dbReference type="Pfam" id="PF01936">
    <property type="entry name" value="NYN"/>
    <property type="match status" value="1"/>
</dbReference>
<dbReference type="Proteomes" id="UP000586827">
    <property type="component" value="Unassembled WGS sequence"/>
</dbReference>
<dbReference type="Gene3D" id="3.40.50.1010">
    <property type="entry name" value="5'-nuclease"/>
    <property type="match status" value="1"/>
</dbReference>
<dbReference type="PANTHER" id="PTHR35811">
    <property type="entry name" value="SLR1870 PROTEIN"/>
    <property type="match status" value="1"/>
</dbReference>
<evidence type="ECO:0000313" key="2">
    <source>
        <dbReference type="EMBL" id="NNH73711.1"/>
    </source>
</evidence>
<keyword evidence="3" id="KW-1185">Reference proteome</keyword>
<feature type="domain" description="NYN" evidence="1">
    <location>
        <begin position="3"/>
        <end position="133"/>
    </location>
</feature>
<dbReference type="InterPro" id="IPR021139">
    <property type="entry name" value="NYN"/>
</dbReference>
<reference evidence="2 3" key="1">
    <citation type="submission" date="2020-05" db="EMBL/GenBank/DDBJ databases">
        <title>MicrobeNet Type strains.</title>
        <authorList>
            <person name="Nicholson A.C."/>
        </authorList>
    </citation>
    <scope>NUCLEOTIDE SEQUENCE [LARGE SCALE GENOMIC DNA]</scope>
    <source>
        <strain evidence="2 3">JCM 3224</strain>
    </source>
</reference>
<name>A0A849CIH1_9NOCA</name>
<protein>
    <submittedName>
        <fullName evidence="2">NYN domain-containing protein</fullName>
    </submittedName>
</protein>
<dbReference type="CDD" id="cd11297">
    <property type="entry name" value="PIN_LabA-like_N_1"/>
    <property type="match status" value="1"/>
</dbReference>
<dbReference type="GO" id="GO:0004540">
    <property type="term" value="F:RNA nuclease activity"/>
    <property type="evidence" value="ECO:0007669"/>
    <property type="project" value="InterPro"/>
</dbReference>